<keyword evidence="1" id="KW-0472">Membrane</keyword>
<accession>A0A2T5C0Y0</accession>
<dbReference type="AlphaFoldDB" id="A0A2T5C0Y0"/>
<dbReference type="OrthoDB" id="1111963at2"/>
<evidence type="ECO:0000259" key="2">
    <source>
        <dbReference type="Pfam" id="PF13360"/>
    </source>
</evidence>
<gene>
    <name evidence="3" type="ORF">C8N47_110115</name>
</gene>
<dbReference type="Gene3D" id="2.130.10.10">
    <property type="entry name" value="YVTN repeat-like/Quinoprotein amine dehydrogenase"/>
    <property type="match status" value="1"/>
</dbReference>
<keyword evidence="1" id="KW-1133">Transmembrane helix</keyword>
<evidence type="ECO:0000313" key="4">
    <source>
        <dbReference type="Proteomes" id="UP000243525"/>
    </source>
</evidence>
<reference evidence="3 4" key="1">
    <citation type="submission" date="2018-04" db="EMBL/GenBank/DDBJ databases">
        <title>Genomic Encyclopedia of Archaeal and Bacterial Type Strains, Phase II (KMG-II): from individual species to whole genera.</title>
        <authorList>
            <person name="Goeker M."/>
        </authorList>
    </citation>
    <scope>NUCLEOTIDE SEQUENCE [LARGE SCALE GENOMIC DNA]</scope>
    <source>
        <strain evidence="3 4">DSM 28823</strain>
    </source>
</reference>
<dbReference type="PANTHER" id="PTHR34512:SF30">
    <property type="entry name" value="OUTER MEMBRANE PROTEIN ASSEMBLY FACTOR BAMB"/>
    <property type="match status" value="1"/>
</dbReference>
<name>A0A2T5C0Y0_9BACT</name>
<organism evidence="3 4">
    <name type="scientific">Mangrovibacterium marinum</name>
    <dbReference type="NCBI Taxonomy" id="1639118"/>
    <lineage>
        <taxon>Bacteria</taxon>
        <taxon>Pseudomonadati</taxon>
        <taxon>Bacteroidota</taxon>
        <taxon>Bacteroidia</taxon>
        <taxon>Marinilabiliales</taxon>
        <taxon>Prolixibacteraceae</taxon>
        <taxon>Mangrovibacterium</taxon>
    </lineage>
</organism>
<sequence>MNEKRIIKAITYLSILVFAGAIVGWHLHSPRRDFEVLAPGADNRPEGLARNADDVKIGEFFMRYNEESSTRTGQWNSFRGENSTNIVTTPEKLNIGDSDFPVIWTVETGEGHASPVIYNGKVYFLDYDEKLSSDALRCFSLETGLELWRRWYRVPIKRNHGFSRTIPAIGDDYIVTIGPNGHVMCCDPNTGDLKWTVDMQKQYKSEIPFWYTGQCPLVDNHTLILAPAGDEVLLTALDCSTGEVLWTTPNTVNYKMSHSSVMKMKLNGKATYVYAGVGGICGISADQADAGKLLWDVNKWQPSVIAPSPVQVSRNQFFMVAGYGTGGAMIQVSQSGGTWTANVLDAYKPNAGIASEQQTPVFYNNMLICVMPKDGGALRNKLVCYSPNDLHTPLWSSAAEDRFRLGPYLIINDKLFALKDDGELYVYEIQKQALNLLKKQRIMDGVDAWGPMAYADGMLILRDAHSVKCIKIS</sequence>
<dbReference type="SUPFAM" id="SSF50998">
    <property type="entry name" value="Quinoprotein alcohol dehydrogenase-like"/>
    <property type="match status" value="1"/>
</dbReference>
<dbReference type="InterPro" id="IPR002372">
    <property type="entry name" value="PQQ_rpt_dom"/>
</dbReference>
<dbReference type="RefSeq" id="WP_107822694.1">
    <property type="nucleotide sequence ID" value="NZ_OY782574.1"/>
</dbReference>
<evidence type="ECO:0000256" key="1">
    <source>
        <dbReference type="SAM" id="Phobius"/>
    </source>
</evidence>
<feature type="domain" description="Pyrrolo-quinoline quinone repeat" evidence="2">
    <location>
        <begin position="136"/>
        <end position="349"/>
    </location>
</feature>
<protein>
    <submittedName>
        <fullName evidence="3">Outer membrane protein assembly factor BamB</fullName>
    </submittedName>
</protein>
<dbReference type="Proteomes" id="UP000243525">
    <property type="component" value="Unassembled WGS sequence"/>
</dbReference>
<dbReference type="PANTHER" id="PTHR34512">
    <property type="entry name" value="CELL SURFACE PROTEIN"/>
    <property type="match status" value="1"/>
</dbReference>
<dbReference type="InterPro" id="IPR015943">
    <property type="entry name" value="WD40/YVTN_repeat-like_dom_sf"/>
</dbReference>
<comment type="caution">
    <text evidence="3">The sequence shown here is derived from an EMBL/GenBank/DDBJ whole genome shotgun (WGS) entry which is preliminary data.</text>
</comment>
<proteinExistence type="predicted"/>
<keyword evidence="4" id="KW-1185">Reference proteome</keyword>
<dbReference type="EMBL" id="QAAD01000010">
    <property type="protein sequence ID" value="PTN08229.1"/>
    <property type="molecule type" value="Genomic_DNA"/>
</dbReference>
<dbReference type="Pfam" id="PF13360">
    <property type="entry name" value="PQQ_2"/>
    <property type="match status" value="1"/>
</dbReference>
<keyword evidence="1" id="KW-0812">Transmembrane</keyword>
<dbReference type="InterPro" id="IPR011047">
    <property type="entry name" value="Quinoprotein_ADH-like_sf"/>
</dbReference>
<feature type="transmembrane region" description="Helical" evidence="1">
    <location>
        <begin position="9"/>
        <end position="27"/>
    </location>
</feature>
<evidence type="ECO:0000313" key="3">
    <source>
        <dbReference type="EMBL" id="PTN08229.1"/>
    </source>
</evidence>